<proteinExistence type="predicted"/>
<dbReference type="Proteomes" id="UP000024942">
    <property type="component" value="Unassembled WGS sequence"/>
</dbReference>
<evidence type="ECO:0000313" key="3">
    <source>
        <dbReference type="Proteomes" id="UP000024942"/>
    </source>
</evidence>
<dbReference type="RefSeq" id="WP_035534698.1">
    <property type="nucleotide sequence ID" value="NZ_ARYL01000001.1"/>
</dbReference>
<evidence type="ECO:0000259" key="1">
    <source>
        <dbReference type="Pfam" id="PF20815"/>
    </source>
</evidence>
<sequence length="177" mass="19308">MLIEDVRSALAAARAVWHGQSQRARGVYGVYLVEGFSLPGLMTADDGLIYIGHNVTGASHIDHFVGTLNANRSTSPLRSLGALLQRELALEVALTNLWDDGFSFAFTADSEARLSDWMAKALHVAQLPLACDTAQARSLLVRQLEPPLNLAGWRNPQRNHILSARRACAYSAHADFT</sequence>
<reference evidence="2 3" key="1">
    <citation type="journal article" date="2014" name="Antonie Van Leeuwenhoek">
        <title>Hyphomonas beringensis sp. nov. and Hyphomonas chukchiensis sp. nov., isolated from surface seawater of the Bering Sea and Chukchi Sea.</title>
        <authorList>
            <person name="Li C."/>
            <person name="Lai Q."/>
            <person name="Li G."/>
            <person name="Dong C."/>
            <person name="Wang J."/>
            <person name="Liao Y."/>
            <person name="Shao Z."/>
        </authorList>
    </citation>
    <scope>NUCLEOTIDE SEQUENCE [LARGE SCALE GENOMIC DNA]</scope>
    <source>
        <strain evidence="2 3">SCH89</strain>
    </source>
</reference>
<name>A0A059GCW4_9PROT</name>
<dbReference type="PATRIC" id="fig|1280953.3.peg.107"/>
<protein>
    <recommendedName>
        <fullName evidence="1">GIY-YIG catalytic domain-containing protein</fullName>
    </recommendedName>
</protein>
<keyword evidence="3" id="KW-1185">Reference proteome</keyword>
<comment type="caution">
    <text evidence="2">The sequence shown here is derived from an EMBL/GenBank/DDBJ whole genome shotgun (WGS) entry which is preliminary data.</text>
</comment>
<dbReference type="OrthoDB" id="7627937at2"/>
<evidence type="ECO:0000313" key="2">
    <source>
        <dbReference type="EMBL" id="KDA04328.1"/>
    </source>
</evidence>
<dbReference type="Pfam" id="PF20815">
    <property type="entry name" value="GIY_YIG_2"/>
    <property type="match status" value="1"/>
</dbReference>
<dbReference type="EMBL" id="ARYL01000001">
    <property type="protein sequence ID" value="KDA04328.1"/>
    <property type="molecule type" value="Genomic_DNA"/>
</dbReference>
<organism evidence="2 3">
    <name type="scientific">Hyphomonas oceanitis SCH89</name>
    <dbReference type="NCBI Taxonomy" id="1280953"/>
    <lineage>
        <taxon>Bacteria</taxon>
        <taxon>Pseudomonadati</taxon>
        <taxon>Pseudomonadota</taxon>
        <taxon>Alphaproteobacteria</taxon>
        <taxon>Hyphomonadales</taxon>
        <taxon>Hyphomonadaceae</taxon>
        <taxon>Hyphomonas</taxon>
    </lineage>
</organism>
<gene>
    <name evidence="2" type="ORF">HOC_00545</name>
</gene>
<feature type="domain" description="GIY-YIG catalytic" evidence="1">
    <location>
        <begin position="47"/>
        <end position="160"/>
    </location>
</feature>
<dbReference type="AlphaFoldDB" id="A0A059GCW4"/>
<accession>A0A059GCW4</accession>
<dbReference type="STRING" id="1280953.HOC_00545"/>
<dbReference type="InterPro" id="IPR049311">
    <property type="entry name" value="GIY_YIG_cat"/>
</dbReference>